<keyword evidence="3 5" id="KW-0560">Oxidoreductase</keyword>
<evidence type="ECO:0000256" key="5">
    <source>
        <dbReference type="HAMAP-Rule" id="MF_01400"/>
    </source>
</evidence>
<dbReference type="PANTHER" id="PTHR10173:SF52">
    <property type="entry name" value="METHIONINE-R-SULFOXIDE REDUCTASE B1"/>
    <property type="match status" value="1"/>
</dbReference>
<dbReference type="HAMAP" id="MF_01400">
    <property type="entry name" value="MsrB"/>
    <property type="match status" value="1"/>
</dbReference>
<keyword evidence="1 5" id="KW-0479">Metal-binding</keyword>
<dbReference type="Gene3D" id="2.170.150.20">
    <property type="entry name" value="Peptide methionine sulfoxide reductase"/>
    <property type="match status" value="1"/>
</dbReference>
<evidence type="ECO:0000313" key="7">
    <source>
        <dbReference type="EMBL" id="SKA78281.1"/>
    </source>
</evidence>
<feature type="binding site" evidence="5">
    <location>
        <position position="47"/>
    </location>
    <ligand>
        <name>Zn(2+)</name>
        <dbReference type="ChEBI" id="CHEBI:29105"/>
    </ligand>
</feature>
<feature type="binding site" evidence="5">
    <location>
        <position position="96"/>
    </location>
    <ligand>
        <name>Zn(2+)</name>
        <dbReference type="ChEBI" id="CHEBI:29105"/>
    </ligand>
</feature>
<evidence type="ECO:0000313" key="8">
    <source>
        <dbReference type="Proteomes" id="UP000189733"/>
    </source>
</evidence>
<dbReference type="SUPFAM" id="SSF51316">
    <property type="entry name" value="Mss4-like"/>
    <property type="match status" value="1"/>
</dbReference>
<keyword evidence="2 5" id="KW-0862">Zinc</keyword>
<dbReference type="RefSeq" id="WP_078685703.1">
    <property type="nucleotide sequence ID" value="NZ_FUYA01000008.1"/>
</dbReference>
<dbReference type="OrthoDB" id="4174719at2"/>
<dbReference type="GO" id="GO:0005737">
    <property type="term" value="C:cytoplasm"/>
    <property type="evidence" value="ECO:0007669"/>
    <property type="project" value="TreeGrafter"/>
</dbReference>
<comment type="cofactor">
    <cofactor evidence="5">
        <name>Zn(2+)</name>
        <dbReference type="ChEBI" id="CHEBI:29105"/>
    </cofactor>
    <text evidence="5">Binds 1 zinc ion per subunit. The zinc ion is important for the structural integrity of the protein.</text>
</comment>
<comment type="similarity">
    <text evidence="5">Belongs to the MsrB Met sulfoxide reductase family.</text>
</comment>
<name>A0A1T4WNR8_9BACT</name>
<evidence type="ECO:0000256" key="1">
    <source>
        <dbReference type="ARBA" id="ARBA00022723"/>
    </source>
</evidence>
<dbReference type="InterPro" id="IPR002579">
    <property type="entry name" value="Met_Sox_Rdtase_MsrB_dom"/>
</dbReference>
<gene>
    <name evidence="5" type="primary">msrB</name>
    <name evidence="7" type="ORF">SAMN02745702_02423</name>
</gene>
<sequence>MKKIQKKDAEWQKTLNPEQYRVCRRRETEAPFSGRYARFKGEGTYFCVCCGNELFSSDAKFESGTGWPSFFESIRKDAVEYHTDSSLGMIRTEVVCAQCEAHLGHVFPDGPKPTGQRYCINSVCLDFKEMPPDGGTT</sequence>
<proteinExistence type="inferred from homology"/>
<comment type="catalytic activity">
    <reaction evidence="4 5">
        <text>L-methionyl-[protein] + [thioredoxin]-disulfide + H2O = L-methionyl-(R)-S-oxide-[protein] + [thioredoxin]-dithiol</text>
        <dbReference type="Rhea" id="RHEA:24164"/>
        <dbReference type="Rhea" id="RHEA-COMP:10698"/>
        <dbReference type="Rhea" id="RHEA-COMP:10700"/>
        <dbReference type="Rhea" id="RHEA-COMP:12313"/>
        <dbReference type="Rhea" id="RHEA-COMP:12314"/>
        <dbReference type="ChEBI" id="CHEBI:15377"/>
        <dbReference type="ChEBI" id="CHEBI:16044"/>
        <dbReference type="ChEBI" id="CHEBI:29950"/>
        <dbReference type="ChEBI" id="CHEBI:45764"/>
        <dbReference type="ChEBI" id="CHEBI:50058"/>
        <dbReference type="EC" id="1.8.4.12"/>
    </reaction>
</comment>
<dbReference type="GO" id="GO:0006979">
    <property type="term" value="P:response to oxidative stress"/>
    <property type="evidence" value="ECO:0007669"/>
    <property type="project" value="InterPro"/>
</dbReference>
<feature type="binding site" evidence="5">
    <location>
        <position position="99"/>
    </location>
    <ligand>
        <name>Zn(2+)</name>
        <dbReference type="ChEBI" id="CHEBI:29105"/>
    </ligand>
</feature>
<feature type="binding site" evidence="5">
    <location>
        <position position="50"/>
    </location>
    <ligand>
        <name>Zn(2+)</name>
        <dbReference type="ChEBI" id="CHEBI:29105"/>
    </ligand>
</feature>
<dbReference type="EC" id="1.8.4.12" evidence="5"/>
<evidence type="ECO:0000256" key="2">
    <source>
        <dbReference type="ARBA" id="ARBA00022833"/>
    </source>
</evidence>
<evidence type="ECO:0000256" key="4">
    <source>
        <dbReference type="ARBA" id="ARBA00048488"/>
    </source>
</evidence>
<dbReference type="Pfam" id="PF01641">
    <property type="entry name" value="SelR"/>
    <property type="match status" value="1"/>
</dbReference>
<evidence type="ECO:0000259" key="6">
    <source>
        <dbReference type="PROSITE" id="PS51790"/>
    </source>
</evidence>
<dbReference type="InterPro" id="IPR011057">
    <property type="entry name" value="Mss4-like_sf"/>
</dbReference>
<dbReference type="STRING" id="1121442.SAMN02745702_02423"/>
<dbReference type="GO" id="GO:0033743">
    <property type="term" value="F:peptide-methionine (R)-S-oxide reductase activity"/>
    <property type="evidence" value="ECO:0007669"/>
    <property type="project" value="UniProtKB-UniRule"/>
</dbReference>
<feature type="domain" description="MsrB" evidence="6">
    <location>
        <begin position="8"/>
        <end position="130"/>
    </location>
</feature>
<dbReference type="Proteomes" id="UP000189733">
    <property type="component" value="Unassembled WGS sequence"/>
</dbReference>
<keyword evidence="8" id="KW-1185">Reference proteome</keyword>
<dbReference type="InterPro" id="IPR028427">
    <property type="entry name" value="Met_Sox_Rdtase_MsrB"/>
</dbReference>
<dbReference type="EMBL" id="FUYA01000008">
    <property type="protein sequence ID" value="SKA78281.1"/>
    <property type="molecule type" value="Genomic_DNA"/>
</dbReference>
<organism evidence="7 8">
    <name type="scientific">Desulfobaculum bizertense DSM 18034</name>
    <dbReference type="NCBI Taxonomy" id="1121442"/>
    <lineage>
        <taxon>Bacteria</taxon>
        <taxon>Pseudomonadati</taxon>
        <taxon>Thermodesulfobacteriota</taxon>
        <taxon>Desulfovibrionia</taxon>
        <taxon>Desulfovibrionales</taxon>
        <taxon>Desulfovibrionaceae</taxon>
        <taxon>Desulfobaculum</taxon>
    </lineage>
</organism>
<dbReference type="AlphaFoldDB" id="A0A1T4WNR8"/>
<reference evidence="7 8" key="1">
    <citation type="submission" date="2017-02" db="EMBL/GenBank/DDBJ databases">
        <authorList>
            <person name="Peterson S.W."/>
        </authorList>
    </citation>
    <scope>NUCLEOTIDE SEQUENCE [LARGE SCALE GENOMIC DNA]</scope>
    <source>
        <strain evidence="7 8">DSM 18034</strain>
    </source>
</reference>
<dbReference type="GO" id="GO:0030091">
    <property type="term" value="P:protein repair"/>
    <property type="evidence" value="ECO:0007669"/>
    <property type="project" value="InterPro"/>
</dbReference>
<accession>A0A1T4WNR8</accession>
<dbReference type="PROSITE" id="PS51790">
    <property type="entry name" value="MSRB"/>
    <property type="match status" value="1"/>
</dbReference>
<protein>
    <recommendedName>
        <fullName evidence="5">Peptide methionine sulfoxide reductase MsrB</fullName>
        <ecNumber evidence="5">1.8.4.12</ecNumber>
    </recommendedName>
    <alternativeName>
        <fullName evidence="5">Peptide-methionine (R)-S-oxide reductase</fullName>
    </alternativeName>
</protein>
<dbReference type="GO" id="GO:0008270">
    <property type="term" value="F:zinc ion binding"/>
    <property type="evidence" value="ECO:0007669"/>
    <property type="project" value="UniProtKB-UniRule"/>
</dbReference>
<feature type="active site" description="Nucleophile" evidence="5">
    <location>
        <position position="119"/>
    </location>
</feature>
<dbReference type="PANTHER" id="PTHR10173">
    <property type="entry name" value="METHIONINE SULFOXIDE REDUCTASE"/>
    <property type="match status" value="1"/>
</dbReference>
<evidence type="ECO:0000256" key="3">
    <source>
        <dbReference type="ARBA" id="ARBA00023002"/>
    </source>
</evidence>
<dbReference type="NCBIfam" id="TIGR00357">
    <property type="entry name" value="peptide-methionine (R)-S-oxide reductase MsrB"/>
    <property type="match status" value="1"/>
</dbReference>
<dbReference type="FunFam" id="2.170.150.20:FF:000009">
    <property type="entry name" value="Peptide-methionine (R)-S-oxide reductase"/>
    <property type="match status" value="1"/>
</dbReference>